<protein>
    <recommendedName>
        <fullName evidence="2">histidine kinase</fullName>
        <ecNumber evidence="2">2.7.13.3</ecNumber>
    </recommendedName>
</protein>
<keyword evidence="4" id="KW-0808">Transferase</keyword>
<evidence type="ECO:0000256" key="1">
    <source>
        <dbReference type="ARBA" id="ARBA00000085"/>
    </source>
</evidence>
<dbReference type="GO" id="GO:0005524">
    <property type="term" value="F:ATP binding"/>
    <property type="evidence" value="ECO:0007669"/>
    <property type="project" value="UniProtKB-KW"/>
</dbReference>
<evidence type="ECO:0000256" key="4">
    <source>
        <dbReference type="ARBA" id="ARBA00022679"/>
    </source>
</evidence>
<organism evidence="9 10">
    <name type="scientific">Novosphingobium malaysiense</name>
    <dbReference type="NCBI Taxonomy" id="1348853"/>
    <lineage>
        <taxon>Bacteria</taxon>
        <taxon>Pseudomonadati</taxon>
        <taxon>Pseudomonadota</taxon>
        <taxon>Alphaproteobacteria</taxon>
        <taxon>Sphingomonadales</taxon>
        <taxon>Sphingomonadaceae</taxon>
        <taxon>Novosphingobium</taxon>
    </lineage>
</organism>
<dbReference type="SUPFAM" id="SSF55785">
    <property type="entry name" value="PYP-like sensor domain (PAS domain)"/>
    <property type="match status" value="1"/>
</dbReference>
<dbReference type="EC" id="2.7.13.3" evidence="2"/>
<name>A0A0B1ZQ59_9SPHN</name>
<dbReference type="STRING" id="1348853.LK12_06535"/>
<evidence type="ECO:0000256" key="5">
    <source>
        <dbReference type="ARBA" id="ARBA00022741"/>
    </source>
</evidence>
<evidence type="ECO:0000256" key="2">
    <source>
        <dbReference type="ARBA" id="ARBA00012438"/>
    </source>
</evidence>
<keyword evidence="5" id="KW-0547">Nucleotide-binding</keyword>
<dbReference type="AlphaFoldDB" id="A0A0B1ZQ59"/>
<gene>
    <name evidence="9" type="ORF">LK12_06535</name>
</gene>
<proteinExistence type="predicted"/>
<accession>A0A0B1ZQ59</accession>
<dbReference type="PANTHER" id="PTHR41523">
    <property type="entry name" value="TWO-COMPONENT SYSTEM SENSOR PROTEIN"/>
    <property type="match status" value="1"/>
</dbReference>
<dbReference type="Pfam" id="PF07536">
    <property type="entry name" value="HWE_HK"/>
    <property type="match status" value="1"/>
</dbReference>
<dbReference type="EMBL" id="JTDI01000002">
    <property type="protein sequence ID" value="KHK92716.1"/>
    <property type="molecule type" value="Genomic_DNA"/>
</dbReference>
<dbReference type="SMART" id="SM00911">
    <property type="entry name" value="HWE_HK"/>
    <property type="match status" value="1"/>
</dbReference>
<dbReference type="GO" id="GO:0004673">
    <property type="term" value="F:protein histidine kinase activity"/>
    <property type="evidence" value="ECO:0007669"/>
    <property type="project" value="UniProtKB-EC"/>
</dbReference>
<evidence type="ECO:0000256" key="6">
    <source>
        <dbReference type="ARBA" id="ARBA00022777"/>
    </source>
</evidence>
<dbReference type="Gene3D" id="3.30.450.20">
    <property type="entry name" value="PAS domain"/>
    <property type="match status" value="1"/>
</dbReference>
<keyword evidence="7" id="KW-0067">ATP-binding</keyword>
<keyword evidence="6" id="KW-0418">Kinase</keyword>
<keyword evidence="3" id="KW-0597">Phosphoprotein</keyword>
<keyword evidence="10" id="KW-1185">Reference proteome</keyword>
<dbReference type="Proteomes" id="UP000031057">
    <property type="component" value="Unassembled WGS sequence"/>
</dbReference>
<comment type="catalytic activity">
    <reaction evidence="1">
        <text>ATP + protein L-histidine = ADP + protein N-phospho-L-histidine.</text>
        <dbReference type="EC" id="2.7.13.3"/>
    </reaction>
</comment>
<dbReference type="InterPro" id="IPR011102">
    <property type="entry name" value="Sig_transdc_His_kinase_HWE"/>
</dbReference>
<dbReference type="Gene3D" id="3.30.565.10">
    <property type="entry name" value="Histidine kinase-like ATPase, C-terminal domain"/>
    <property type="match status" value="1"/>
</dbReference>
<feature type="domain" description="Signal transduction histidine kinase HWE region" evidence="8">
    <location>
        <begin position="164"/>
        <end position="245"/>
    </location>
</feature>
<evidence type="ECO:0000259" key="8">
    <source>
        <dbReference type="SMART" id="SM00911"/>
    </source>
</evidence>
<dbReference type="InterPro" id="IPR035965">
    <property type="entry name" value="PAS-like_dom_sf"/>
</dbReference>
<dbReference type="InterPro" id="IPR036890">
    <property type="entry name" value="HATPase_C_sf"/>
</dbReference>
<evidence type="ECO:0000313" key="10">
    <source>
        <dbReference type="Proteomes" id="UP000031057"/>
    </source>
</evidence>
<reference evidence="9 10" key="1">
    <citation type="submission" date="2014-10" db="EMBL/GenBank/DDBJ databases">
        <title>Genome sequence of Novosphingobium malaysiense MUSC 273(T).</title>
        <authorList>
            <person name="Lee L.-H."/>
        </authorList>
    </citation>
    <scope>NUCLEOTIDE SEQUENCE [LARGE SCALE GENOMIC DNA]</scope>
    <source>
        <strain evidence="9 10">MUSC 273</strain>
    </source>
</reference>
<evidence type="ECO:0000313" key="9">
    <source>
        <dbReference type="EMBL" id="KHK92716.1"/>
    </source>
</evidence>
<comment type="caution">
    <text evidence="9">The sequence shown here is derived from an EMBL/GenBank/DDBJ whole genome shotgun (WGS) entry which is preliminary data.</text>
</comment>
<sequence>MLNFLNGGGRMAEQILAYDWSDHPLGPPEQWPATLKTTVAIVLSSHFPQCIVWGADLTTIPNDAFLPILGRKPPALGRPFSEVWSEVWNNIGPIAERAYAGEPTFIEDYPLEIEREGNPESAWFTFCYSPVRDEYGKVVGMLDTVIETTPTVLGRKQSEVVAQELVHRVKNALAVAQAIAAQTLRGEISLADARERLESRLQAMARTHDVLIRSDWNEADVADIINHIVAPHLDHPERAIVEGPRVVVTGRQTLSLALAIHELATNASKYGALSAPEGRIAIRWTRHQDGTDSAFVLTWQESGSPTSEEPSRKGFGTQILTRMLPADFQGHSDLTFEAEGLRFTLTAPASALATVKPSSRQ</sequence>
<evidence type="ECO:0000256" key="3">
    <source>
        <dbReference type="ARBA" id="ARBA00022553"/>
    </source>
</evidence>
<evidence type="ECO:0000256" key="7">
    <source>
        <dbReference type="ARBA" id="ARBA00022840"/>
    </source>
</evidence>
<dbReference type="PANTHER" id="PTHR41523:SF7">
    <property type="entry name" value="HISTIDINE KINASE"/>
    <property type="match status" value="1"/>
</dbReference>